<evidence type="ECO:0000259" key="2">
    <source>
        <dbReference type="Pfam" id="PF04782"/>
    </source>
</evidence>
<dbReference type="InterPro" id="IPR006867">
    <property type="entry name" value="DUF632"/>
</dbReference>
<feature type="domain" description="DUF632" evidence="2">
    <location>
        <begin position="88"/>
        <end position="142"/>
    </location>
</feature>
<dbReference type="PANTHER" id="PTHR21450">
    <property type="entry name" value="PROTEIN ALTERED PHOSPHATE STARVATION RESPONSE 1"/>
    <property type="match status" value="1"/>
</dbReference>
<evidence type="ECO:0000313" key="4">
    <source>
        <dbReference type="Proteomes" id="UP000585474"/>
    </source>
</evidence>
<dbReference type="Pfam" id="PF04782">
    <property type="entry name" value="DUF632"/>
    <property type="match status" value="1"/>
</dbReference>
<proteinExistence type="predicted"/>
<keyword evidence="4" id="KW-1185">Reference proteome</keyword>
<comment type="caution">
    <text evidence="3">The sequence shown here is derived from an EMBL/GenBank/DDBJ whole genome shotgun (WGS) entry which is preliminary data.</text>
</comment>
<feature type="compositionally biased region" description="Basic and acidic residues" evidence="1">
    <location>
        <begin position="248"/>
        <end position="275"/>
    </location>
</feature>
<gene>
    <name evidence="3" type="ORF">Acr_00g0035240</name>
</gene>
<dbReference type="AlphaFoldDB" id="A0A7J0DG73"/>
<evidence type="ECO:0000313" key="3">
    <source>
        <dbReference type="EMBL" id="GFS34664.1"/>
    </source>
</evidence>
<name>A0A7J0DG73_9ERIC</name>
<organism evidence="3 4">
    <name type="scientific">Actinidia rufa</name>
    <dbReference type="NCBI Taxonomy" id="165716"/>
    <lineage>
        <taxon>Eukaryota</taxon>
        <taxon>Viridiplantae</taxon>
        <taxon>Streptophyta</taxon>
        <taxon>Embryophyta</taxon>
        <taxon>Tracheophyta</taxon>
        <taxon>Spermatophyta</taxon>
        <taxon>Magnoliopsida</taxon>
        <taxon>eudicotyledons</taxon>
        <taxon>Gunneridae</taxon>
        <taxon>Pentapetalae</taxon>
        <taxon>asterids</taxon>
        <taxon>Ericales</taxon>
        <taxon>Actinidiaceae</taxon>
        <taxon>Actinidia</taxon>
    </lineage>
</organism>
<dbReference type="PANTHER" id="PTHR21450:SF17">
    <property type="entry name" value="OS09G0542500 PROTEIN"/>
    <property type="match status" value="1"/>
</dbReference>
<accession>A0A7J0DG73</accession>
<dbReference type="OrthoDB" id="1893612at2759"/>
<sequence>MQKTQQNSSKLSHGGPHHLDLHPVKVLWHLVRKALPHGQSLTMISLMIVEEWTPGSHSLTLGRLYAWEKKLYEEVKTGDSTWKAYERKILVAIRSAESISKRIEKLIDEELQPQIAELLQGLVRTWKVMLESHEIQNKIMFELEAELQNWRAQFIEFIAAQKSYIEALHGWLSKFVIPEVEFYLKGRSSAPLIRSNGPPLLVICHDWALWVQQGAEQERKRKVDSSEKELDRKILAFQKADNSYFESKLSDRNSEPNMEHQAESLREKKDLTGRL</sequence>
<evidence type="ECO:0000256" key="1">
    <source>
        <dbReference type="SAM" id="MobiDB-lite"/>
    </source>
</evidence>
<protein>
    <recommendedName>
        <fullName evidence="2">DUF632 domain-containing protein</fullName>
    </recommendedName>
</protein>
<dbReference type="EMBL" id="BJWL01000214">
    <property type="protein sequence ID" value="GFS34664.1"/>
    <property type="molecule type" value="Genomic_DNA"/>
</dbReference>
<reference evidence="4" key="1">
    <citation type="submission" date="2019-07" db="EMBL/GenBank/DDBJ databases">
        <title>De Novo Assembly of kiwifruit Actinidia rufa.</title>
        <authorList>
            <person name="Sugita-Konishi S."/>
            <person name="Sato K."/>
            <person name="Mori E."/>
            <person name="Abe Y."/>
            <person name="Kisaki G."/>
            <person name="Hamano K."/>
            <person name="Suezawa K."/>
            <person name="Otani M."/>
            <person name="Fukuda T."/>
            <person name="Manabe T."/>
            <person name="Gomi K."/>
            <person name="Tabuchi M."/>
            <person name="Akimitsu K."/>
            <person name="Kataoka I."/>
        </authorList>
    </citation>
    <scope>NUCLEOTIDE SEQUENCE [LARGE SCALE GENOMIC DNA]</scope>
    <source>
        <strain evidence="4">cv. Fuchu</strain>
    </source>
</reference>
<dbReference type="Proteomes" id="UP000585474">
    <property type="component" value="Unassembled WGS sequence"/>
</dbReference>
<feature type="region of interest" description="Disordered" evidence="1">
    <location>
        <begin position="246"/>
        <end position="275"/>
    </location>
</feature>